<evidence type="ECO:0000313" key="2">
    <source>
        <dbReference type="Proteomes" id="UP001500016"/>
    </source>
</evidence>
<dbReference type="Proteomes" id="UP001500016">
    <property type="component" value="Unassembled WGS sequence"/>
</dbReference>
<sequence length="75" mass="8274">MEIEIQEDLHKYMCIRLAGYLEQLMFEAVTGYIASASGGPAGSFAMSWFKKSPNLTPDALVALIGRFGESWKADL</sequence>
<keyword evidence="2" id="KW-1185">Reference proteome</keyword>
<gene>
    <name evidence="1" type="ORF">GCM10009801_08480</name>
</gene>
<evidence type="ECO:0000313" key="1">
    <source>
        <dbReference type="EMBL" id="GAA2064100.1"/>
    </source>
</evidence>
<comment type="caution">
    <text evidence="1">The sequence shown here is derived from an EMBL/GenBank/DDBJ whole genome shotgun (WGS) entry which is preliminary data.</text>
</comment>
<dbReference type="EMBL" id="BAAAPE010000001">
    <property type="protein sequence ID" value="GAA2064100.1"/>
    <property type="molecule type" value="Genomic_DNA"/>
</dbReference>
<reference evidence="1 2" key="1">
    <citation type="journal article" date="2019" name="Int. J. Syst. Evol. Microbiol.">
        <title>The Global Catalogue of Microorganisms (GCM) 10K type strain sequencing project: providing services to taxonomists for standard genome sequencing and annotation.</title>
        <authorList>
            <consortium name="The Broad Institute Genomics Platform"/>
            <consortium name="The Broad Institute Genome Sequencing Center for Infectious Disease"/>
            <person name="Wu L."/>
            <person name="Ma J."/>
        </authorList>
    </citation>
    <scope>NUCLEOTIDE SEQUENCE [LARGE SCALE GENOMIC DNA]</scope>
    <source>
        <strain evidence="1 2">JCM 15478</strain>
    </source>
</reference>
<protein>
    <submittedName>
        <fullName evidence="1">Uncharacterized protein</fullName>
    </submittedName>
</protein>
<accession>A0ABN2VPG3</accession>
<proteinExistence type="predicted"/>
<organism evidence="1 2">
    <name type="scientific">Streptomyces albiaxialis</name>
    <dbReference type="NCBI Taxonomy" id="329523"/>
    <lineage>
        <taxon>Bacteria</taxon>
        <taxon>Bacillati</taxon>
        <taxon>Actinomycetota</taxon>
        <taxon>Actinomycetes</taxon>
        <taxon>Kitasatosporales</taxon>
        <taxon>Streptomycetaceae</taxon>
        <taxon>Streptomyces</taxon>
    </lineage>
</organism>
<name>A0ABN2VPG3_9ACTN</name>